<reference evidence="1 2" key="1">
    <citation type="submission" date="2019-12" db="EMBL/GenBank/DDBJ databases">
        <title>Comparative genomics gives insights into the taxonomy of the Azoarcus-Aromatoleum group and reveals separate origins of nif in the plant-associated Azoarcus and non-plant-associated Aromatoleum sub-groups.</title>
        <authorList>
            <person name="Lafos M."/>
            <person name="Maluk M."/>
            <person name="Batista M."/>
            <person name="Junghare M."/>
            <person name="Carmona M."/>
            <person name="Faoro H."/>
            <person name="Cruz L.M."/>
            <person name="Battistoni F."/>
            <person name="De Souza E."/>
            <person name="Pedrosa F."/>
            <person name="Chen W.-M."/>
            <person name="Poole P.S."/>
            <person name="Dixon R.A."/>
            <person name="James E.K."/>
        </authorList>
    </citation>
    <scope>NUCLEOTIDE SEQUENCE [LARGE SCALE GENOMIC DNA]</scope>
    <source>
        <strain evidence="1 2">PbN1</strain>
    </source>
</reference>
<organism evidence="1 2">
    <name type="scientific">Aromatoleum bremense</name>
    <dbReference type="NCBI Taxonomy" id="76115"/>
    <lineage>
        <taxon>Bacteria</taxon>
        <taxon>Pseudomonadati</taxon>
        <taxon>Pseudomonadota</taxon>
        <taxon>Betaproteobacteria</taxon>
        <taxon>Rhodocyclales</taxon>
        <taxon>Rhodocyclaceae</taxon>
        <taxon>Aromatoleum</taxon>
    </lineage>
</organism>
<dbReference type="InterPro" id="IPR017465">
    <property type="entry name" value="EpsL_proteobac"/>
</dbReference>
<dbReference type="Proteomes" id="UP000633943">
    <property type="component" value="Unassembled WGS sequence"/>
</dbReference>
<dbReference type="RefSeq" id="WP_169200956.1">
    <property type="nucleotide sequence ID" value="NZ_CP059467.1"/>
</dbReference>
<name>A0ABX1NQ72_9RHOO</name>
<dbReference type="NCBIfam" id="TIGR03014">
    <property type="entry name" value="EpsL"/>
    <property type="match status" value="1"/>
</dbReference>
<protein>
    <submittedName>
        <fullName evidence="1">Outer membrane beta-barrel protein</fullName>
    </submittedName>
</protein>
<dbReference type="EMBL" id="WTVP01000002">
    <property type="protein sequence ID" value="NMG14109.1"/>
    <property type="molecule type" value="Genomic_DNA"/>
</dbReference>
<accession>A0ABX1NQ72</accession>
<gene>
    <name evidence="1" type="ORF">GPA24_00850</name>
</gene>
<dbReference type="SUPFAM" id="SSF56935">
    <property type="entry name" value="Porins"/>
    <property type="match status" value="1"/>
</dbReference>
<evidence type="ECO:0000313" key="2">
    <source>
        <dbReference type="Proteomes" id="UP000633943"/>
    </source>
</evidence>
<evidence type="ECO:0000313" key="1">
    <source>
        <dbReference type="EMBL" id="NMG14109.1"/>
    </source>
</evidence>
<proteinExistence type="predicted"/>
<comment type="caution">
    <text evidence="1">The sequence shown here is derived from an EMBL/GenBank/DDBJ whole genome shotgun (WGS) entry which is preliminary data.</text>
</comment>
<keyword evidence="2" id="KW-1185">Reference proteome</keyword>
<sequence length="420" mass="47068">MTDVTILYRARARTSCRVHGSRRRAARHVLHVLAATWALHGCAAAAAADDVEAEEGFTVGLGHSVSREDNLFRLPDDVRPPEGGSRSDRISRTTAALGFEHTYSLQHVIAGVEVTHRNYDRHNQLDRTTASGTLRWDWAAGRHWTGTATLLQRQAPRSFADTDRRIRSINTLRRIGADADYWWHPDWSFLVGAEHTRSRYSDERSDASEYDETAVEAGIGYRPKSGNRLSLVARQADGDYPNRTPSARVDSGYEQRDVRLRGSWVLSGISSFSGYVGYTRREYEHVSSLDFNGPTARIAFGWEPTGKLSFQVIARREIGSEYEVIDNYVVTRGVAVEGTWKATDKITVGARGEQYRRGRGDVELSALDDDRTRVYGLSVGYAPLRKLTITASVQRAKRSAAGERFDYTAKIHGIDVRLDF</sequence>